<proteinExistence type="predicted"/>
<gene>
    <name evidence="5" type="primary">rbsK/rbiA</name>
    <name evidence="4" type="ORF">GJ689_00155</name>
    <name evidence="5" type="ORF">RHODGE_RHODGE_03029</name>
</gene>
<dbReference type="PRINTS" id="PR00990">
    <property type="entry name" value="RIBOKINASE"/>
</dbReference>
<evidence type="ECO:0000256" key="2">
    <source>
        <dbReference type="ARBA" id="ARBA00022777"/>
    </source>
</evidence>
<feature type="domain" description="Carbohydrate kinase PfkB" evidence="3">
    <location>
        <begin position="39"/>
        <end position="340"/>
    </location>
</feature>
<evidence type="ECO:0000256" key="1">
    <source>
        <dbReference type="ARBA" id="ARBA00022679"/>
    </source>
</evidence>
<dbReference type="GO" id="GO:0016853">
    <property type="term" value="F:isomerase activity"/>
    <property type="evidence" value="ECO:0007669"/>
    <property type="project" value="UniProtKB-KW"/>
</dbReference>
<dbReference type="GO" id="GO:0006796">
    <property type="term" value="P:phosphate-containing compound metabolic process"/>
    <property type="evidence" value="ECO:0007669"/>
    <property type="project" value="UniProtKB-ARBA"/>
</dbReference>
<dbReference type="Proteomes" id="UP000289200">
    <property type="component" value="Unassembled WGS sequence"/>
</dbReference>
<protein>
    <submittedName>
        <fullName evidence="5">Bifunctional ribokinase/ribose-5-phosphate isomerase A</fullName>
    </submittedName>
    <submittedName>
        <fullName evidence="4">Carbohydrate kinase family protein</fullName>
    </submittedName>
</protein>
<sequence>MKALTIGGAMIDTIAIIESSRIERMAMSNADSSFLLMEEGRKTEALEISTHIGGGAVNAAVSMSRLGFDVSTLIKLGQDSRAETILTTLEHEGVSTRWALRDPRAPTGASVLISSHDRNAAVFTFRGANTMLETQDLHDNAFAVDVVYITSLSGKSAERFPELVRRAKAQGALVATNPGVRQLSARAGPFQDALRMVDIVALNRSEASTLVPSLIAQFGEGGPKLPLAPDEERPDIDRRPLSGGGFDMSVVAFFRALTSLGVKRVLLTDGKRGAYVATPDEIVFCPSVECPVAGTAGAGDAFTSTYTAYEALGFAPLDALKAATINAASVVGVVDTQTGLLKRDELERRIQALAPQFVTRRWPLHFETPEDERVGEMAAE</sequence>
<evidence type="ECO:0000313" key="7">
    <source>
        <dbReference type="Proteomes" id="UP000438991"/>
    </source>
</evidence>
<evidence type="ECO:0000259" key="3">
    <source>
        <dbReference type="Pfam" id="PF00294"/>
    </source>
</evidence>
<dbReference type="PANTHER" id="PTHR10584">
    <property type="entry name" value="SUGAR KINASE"/>
    <property type="match status" value="1"/>
</dbReference>
<reference evidence="4 7" key="3">
    <citation type="submission" date="2019-11" db="EMBL/GenBank/DDBJ databases">
        <title>Whole-genome sequence of Rhodoplanes serenus DSM 18633, type strain.</title>
        <authorList>
            <person name="Kyndt J.A."/>
            <person name="Meyer T.E."/>
        </authorList>
    </citation>
    <scope>NUCLEOTIDE SEQUENCE [LARGE SCALE GENOMIC DNA]</scope>
    <source>
        <strain evidence="4 7">DSM 18633</strain>
    </source>
</reference>
<evidence type="ECO:0000313" key="4">
    <source>
        <dbReference type="EMBL" id="MTW14626.1"/>
    </source>
</evidence>
<keyword evidence="5" id="KW-0413">Isomerase</keyword>
<dbReference type="AlphaFoldDB" id="A0A327JTF3"/>
<dbReference type="Pfam" id="PF00294">
    <property type="entry name" value="PfkB"/>
    <property type="match status" value="1"/>
</dbReference>
<name>A0A327JTF3_9BRAD</name>
<dbReference type="InterPro" id="IPR011611">
    <property type="entry name" value="PfkB_dom"/>
</dbReference>
<dbReference type="PANTHER" id="PTHR10584:SF166">
    <property type="entry name" value="RIBOKINASE"/>
    <property type="match status" value="1"/>
</dbReference>
<dbReference type="SUPFAM" id="SSF53613">
    <property type="entry name" value="Ribokinase-like"/>
    <property type="match status" value="1"/>
</dbReference>
<dbReference type="InterPro" id="IPR002139">
    <property type="entry name" value="Ribo/fructo_kinase"/>
</dbReference>
<keyword evidence="2 4" id="KW-0418">Kinase</keyword>
<comment type="caution">
    <text evidence="5">The sequence shown here is derived from an EMBL/GenBank/DDBJ whole genome shotgun (WGS) entry which is preliminary data.</text>
</comment>
<dbReference type="Gene3D" id="3.40.1190.20">
    <property type="match status" value="1"/>
</dbReference>
<dbReference type="EMBL" id="UWOC01000156">
    <property type="protein sequence ID" value="VCU09860.1"/>
    <property type="molecule type" value="Genomic_DNA"/>
</dbReference>
<keyword evidence="1" id="KW-0808">Transferase</keyword>
<dbReference type="RefSeq" id="WP_111388608.1">
    <property type="nucleotide sequence ID" value="NZ_NPEW01000413.1"/>
</dbReference>
<reference evidence="6" key="2">
    <citation type="submission" date="2018-10" db="EMBL/GenBank/DDBJ databases">
        <authorList>
            <person name="Peiro R."/>
            <person name="Begona"/>
            <person name="Cbmso G."/>
            <person name="Lopez M."/>
            <person name="Gonzalez S."/>
            <person name="Sacristan E."/>
            <person name="Castillo E."/>
        </authorList>
    </citation>
    <scope>NUCLEOTIDE SEQUENCE [LARGE SCALE GENOMIC DNA]</scope>
</reference>
<accession>A0A327JTF3</accession>
<dbReference type="Proteomes" id="UP000438991">
    <property type="component" value="Unassembled WGS sequence"/>
</dbReference>
<dbReference type="InterPro" id="IPR029056">
    <property type="entry name" value="Ribokinase-like"/>
</dbReference>
<reference evidence="5" key="1">
    <citation type="submission" date="2018-10" db="EMBL/GenBank/DDBJ databases">
        <authorList>
            <person name="Peiro R."/>
            <person name="Begona"/>
            <person name="Cbmso G."/>
            <person name="Lopez M."/>
            <person name="Gonzalez S."/>
            <person name="Sacristan E."/>
            <person name="Castillo E."/>
        </authorList>
    </citation>
    <scope>NUCLEOTIDE SEQUENCE</scope>
    <source>
        <strain evidence="5">Rhod_genome</strain>
    </source>
</reference>
<evidence type="ECO:0000313" key="5">
    <source>
        <dbReference type="EMBL" id="VCU09860.1"/>
    </source>
</evidence>
<organism evidence="5 6">
    <name type="scientific">Rhodoplanes serenus</name>
    <dbReference type="NCBI Taxonomy" id="200615"/>
    <lineage>
        <taxon>Bacteria</taxon>
        <taxon>Pseudomonadati</taxon>
        <taxon>Pseudomonadota</taxon>
        <taxon>Alphaproteobacteria</taxon>
        <taxon>Hyphomicrobiales</taxon>
        <taxon>Nitrobacteraceae</taxon>
        <taxon>Rhodoplanes</taxon>
    </lineage>
</organism>
<keyword evidence="6" id="KW-1185">Reference proteome</keyword>
<dbReference type="EMBL" id="WNKV01000001">
    <property type="protein sequence ID" value="MTW14626.1"/>
    <property type="molecule type" value="Genomic_DNA"/>
</dbReference>
<dbReference type="GO" id="GO:0016301">
    <property type="term" value="F:kinase activity"/>
    <property type="evidence" value="ECO:0007669"/>
    <property type="project" value="UniProtKB-KW"/>
</dbReference>
<dbReference type="OrthoDB" id="9792663at2"/>
<evidence type="ECO:0000313" key="6">
    <source>
        <dbReference type="Proteomes" id="UP000289200"/>
    </source>
</evidence>